<keyword evidence="11" id="KW-0675">Receptor</keyword>
<organism evidence="11 12">
    <name type="scientific">Desulfuromusa kysingii</name>
    <dbReference type="NCBI Taxonomy" id="37625"/>
    <lineage>
        <taxon>Bacteria</taxon>
        <taxon>Pseudomonadati</taxon>
        <taxon>Thermodesulfobacteriota</taxon>
        <taxon>Desulfuromonadia</taxon>
        <taxon>Desulfuromonadales</taxon>
        <taxon>Geopsychrobacteraceae</taxon>
        <taxon>Desulfuromusa</taxon>
    </lineage>
</organism>
<feature type="domain" description="TonB-dependent receptor plug" evidence="10">
    <location>
        <begin position="64"/>
        <end position="183"/>
    </location>
</feature>
<name>A0A1H3YMM2_9BACT</name>
<dbReference type="PROSITE" id="PS52016">
    <property type="entry name" value="TONB_DEPENDENT_REC_3"/>
    <property type="match status" value="1"/>
</dbReference>
<evidence type="ECO:0000256" key="2">
    <source>
        <dbReference type="ARBA" id="ARBA00022448"/>
    </source>
</evidence>
<dbReference type="Gene3D" id="2.170.130.10">
    <property type="entry name" value="TonB-dependent receptor, plug domain"/>
    <property type="match status" value="1"/>
</dbReference>
<dbReference type="PROSITE" id="PS01156">
    <property type="entry name" value="TONB_DEPENDENT_REC_2"/>
    <property type="match status" value="1"/>
</dbReference>
<dbReference type="InterPro" id="IPR037066">
    <property type="entry name" value="Plug_dom_sf"/>
</dbReference>
<dbReference type="SUPFAM" id="SSF56935">
    <property type="entry name" value="Porins"/>
    <property type="match status" value="1"/>
</dbReference>
<reference evidence="11 12" key="1">
    <citation type="submission" date="2016-10" db="EMBL/GenBank/DDBJ databases">
        <authorList>
            <person name="de Groot N.N."/>
        </authorList>
    </citation>
    <scope>NUCLEOTIDE SEQUENCE [LARGE SCALE GENOMIC DNA]</scope>
    <source>
        <strain evidence="11 12">DSM 7343</strain>
    </source>
</reference>
<dbReference type="Pfam" id="PF07715">
    <property type="entry name" value="Plug"/>
    <property type="match status" value="1"/>
</dbReference>
<dbReference type="RefSeq" id="WP_092345924.1">
    <property type="nucleotide sequence ID" value="NZ_FNQN01000003.1"/>
</dbReference>
<evidence type="ECO:0000256" key="9">
    <source>
        <dbReference type="PROSITE-ProRule" id="PRU01360"/>
    </source>
</evidence>
<dbReference type="InterPro" id="IPR039426">
    <property type="entry name" value="TonB-dep_rcpt-like"/>
</dbReference>
<dbReference type="STRING" id="37625.SAMN05660420_01299"/>
<comment type="subcellular location">
    <subcellularLocation>
        <location evidence="1 9">Cell outer membrane</location>
        <topology evidence="1 9">Multi-pass membrane protein</topology>
    </subcellularLocation>
</comment>
<dbReference type="AlphaFoldDB" id="A0A1H3YMM2"/>
<evidence type="ECO:0000259" key="10">
    <source>
        <dbReference type="Pfam" id="PF07715"/>
    </source>
</evidence>
<evidence type="ECO:0000256" key="4">
    <source>
        <dbReference type="ARBA" id="ARBA00022692"/>
    </source>
</evidence>
<keyword evidence="12" id="KW-1185">Reference proteome</keyword>
<dbReference type="Gene3D" id="2.40.170.20">
    <property type="entry name" value="TonB-dependent receptor, beta-barrel domain"/>
    <property type="match status" value="1"/>
</dbReference>
<dbReference type="GO" id="GO:0009279">
    <property type="term" value="C:cell outer membrane"/>
    <property type="evidence" value="ECO:0007669"/>
    <property type="project" value="UniProtKB-SubCell"/>
</dbReference>
<keyword evidence="2 9" id="KW-0813">Transport</keyword>
<evidence type="ECO:0000256" key="8">
    <source>
        <dbReference type="ARBA" id="ARBA00023237"/>
    </source>
</evidence>
<evidence type="ECO:0000256" key="7">
    <source>
        <dbReference type="ARBA" id="ARBA00023136"/>
    </source>
</evidence>
<gene>
    <name evidence="11" type="ORF">SAMN05660420_01299</name>
</gene>
<evidence type="ECO:0000313" key="11">
    <source>
        <dbReference type="EMBL" id="SEA12667.1"/>
    </source>
</evidence>
<protein>
    <submittedName>
        <fullName evidence="11">TonB-dependent Receptor Plug Domain</fullName>
    </submittedName>
</protein>
<evidence type="ECO:0000256" key="5">
    <source>
        <dbReference type="ARBA" id="ARBA00022729"/>
    </source>
</evidence>
<dbReference type="OrthoDB" id="9766643at2"/>
<dbReference type="EMBL" id="FNQN01000003">
    <property type="protein sequence ID" value="SEA12667.1"/>
    <property type="molecule type" value="Genomic_DNA"/>
</dbReference>
<keyword evidence="6" id="KW-0798">TonB box</keyword>
<comment type="similarity">
    <text evidence="9">Belongs to the TonB-dependent receptor family.</text>
</comment>
<keyword evidence="4 9" id="KW-0812">Transmembrane</keyword>
<dbReference type="InterPro" id="IPR036942">
    <property type="entry name" value="Beta-barrel_TonB_sf"/>
</dbReference>
<keyword evidence="3 9" id="KW-1134">Transmembrane beta strand</keyword>
<keyword evidence="7 9" id="KW-0472">Membrane</keyword>
<sequence length="834" mass="95718">MMKPTSVLNQWQHQSALLLLLFILLLPQIVTADNSKEIVSTVAETHPVMPTVHVEAVRVAPTTGMTIIDREMIEALPMRNGSINEVIGIVPGIQYSEESLNSSTAGEITPPVISISGSRYYDNNFTIEGISNNNSLDPAFMKTSDASKLPGHSQMHFLSPEVIEQITVYNSNIPAKFGGFIGGQINTEIINPTSDFWGKINYRMTNDNWTSFHIDPTDQEDFDHSNNLSMQPEFKKQQFGFILNTPLKLGTNLITSYQQQYAEIPLQHLGGVSTQTRKQETFLAKLEHELSSQSNISVTALYTPSSSQYFGPYNSGTSDHKNSDYEIDSENYSILAQVEKELSNSQLSFTLGYTGQKNRRDAQENRFAWSSATDSVDWSNTTYAYEGGMGDLETGQDQLSVKTEVTVDDINWGETIHIFGLGAEANYANKYYKRPQTNYYYNGPRIDNSIVCDPEDLACIDNEQYLYKRTKYSQADTDVEIADISVFIQDSILWKRLEIVPGIRISYDDYSENINYAPRFAASLDLFGNQWTTLFIGRNRYYSGTLLTHALYEDIIVIKQEREDNTSDWIDVANRPTTFLYKDGEIKTPYSDELTAGIIQKVLGGNLKFQYIKKSNKDELARGKITNPGEPDIYIFNNLGRSEHKSYQLSWQRSWMNHFLEINVTWQETTTSHEGYFDSLDEEDTAETIWYEGKEIYYYEVPRTDFNRPFVANLIYVAQLPYGITFTNTTKYRGAYWRHWLARDEDNNLIRQPSIINPEQSDPFVYEKVKSNRSIYFDWRFSWKSAEVLDQSVLLSLDILNVFNRKMKYGYDSGNYGYNYELGRQIWAGVEWHF</sequence>
<accession>A0A1H3YMM2</accession>
<evidence type="ECO:0000256" key="1">
    <source>
        <dbReference type="ARBA" id="ARBA00004571"/>
    </source>
</evidence>
<proteinExistence type="inferred from homology"/>
<evidence type="ECO:0000256" key="3">
    <source>
        <dbReference type="ARBA" id="ARBA00022452"/>
    </source>
</evidence>
<keyword evidence="5" id="KW-0732">Signal</keyword>
<dbReference type="InterPro" id="IPR012910">
    <property type="entry name" value="Plug_dom"/>
</dbReference>
<keyword evidence="8 9" id="KW-0998">Cell outer membrane</keyword>
<evidence type="ECO:0000256" key="6">
    <source>
        <dbReference type="ARBA" id="ARBA00023077"/>
    </source>
</evidence>
<evidence type="ECO:0000313" key="12">
    <source>
        <dbReference type="Proteomes" id="UP000199409"/>
    </source>
</evidence>
<dbReference type="Proteomes" id="UP000199409">
    <property type="component" value="Unassembled WGS sequence"/>
</dbReference>
<dbReference type="InterPro" id="IPR010917">
    <property type="entry name" value="TonB_rcpt_CS"/>
</dbReference>